<sequence length="329" mass="35854">MKNYLYVLALATMMLLSACGGNSTSSKSSNESSDKPELNIGYVSILANAPGIVADKEGFFDEKLQAETYGFNSGPELYQALASGDLDIAYAGVPALVNWSSRGLPVKVIAKVNEGKVGVVVNSNSDITSVSQLKNEVIAGVKSGSGVDIITKGLILPEAGLTHEDVTIQEFKQTNIEAAIDSEQAKAGILNEPFLTYSLLRGKEQIAEANDPALVIVVTEDALKNKPKAVSEFMNVHQSTIEYLNEDQEKANKVLVDVFNIAQVEDVPPEEVIAKAKEKMVFEWQFNKEDFQYYQQLADAAYELGYVNKKVDVQELLDLTFVEGVVKDE</sequence>
<dbReference type="AlphaFoldDB" id="A0A4U1MMI2"/>
<accession>A0A4U1MMI2</accession>
<dbReference type="SUPFAM" id="SSF53850">
    <property type="entry name" value="Periplasmic binding protein-like II"/>
    <property type="match status" value="1"/>
</dbReference>
<protein>
    <recommendedName>
        <fullName evidence="7">ABC transporter substrate-binding protein</fullName>
    </recommendedName>
</protein>
<dbReference type="Pfam" id="PF13379">
    <property type="entry name" value="NMT1_2"/>
    <property type="match status" value="1"/>
</dbReference>
<comment type="similarity">
    <text evidence="2">Belongs to the bacterial solute-binding protein SsuA/TauA family.</text>
</comment>
<dbReference type="PROSITE" id="PS51257">
    <property type="entry name" value="PROKAR_LIPOPROTEIN"/>
    <property type="match status" value="1"/>
</dbReference>
<dbReference type="PANTHER" id="PTHR30024">
    <property type="entry name" value="ALIPHATIC SULFONATES-BINDING PROTEIN-RELATED"/>
    <property type="match status" value="1"/>
</dbReference>
<name>A0A4U1MMI2_9BACL</name>
<keyword evidence="3 4" id="KW-0732">Signal</keyword>
<feature type="chain" id="PRO_5038645233" description="ABC transporter substrate-binding protein" evidence="4">
    <location>
        <begin position="21"/>
        <end position="329"/>
    </location>
</feature>
<feature type="signal peptide" evidence="4">
    <location>
        <begin position="1"/>
        <end position="20"/>
    </location>
</feature>
<evidence type="ECO:0000313" key="5">
    <source>
        <dbReference type="EMBL" id="TKD71845.1"/>
    </source>
</evidence>
<proteinExistence type="inferred from homology"/>
<comment type="subcellular location">
    <subcellularLocation>
        <location evidence="1">Periplasm</location>
    </subcellularLocation>
</comment>
<gene>
    <name evidence="5" type="ORF">FBF83_03325</name>
</gene>
<reference evidence="5 6" key="1">
    <citation type="submission" date="2019-04" db="EMBL/GenBank/DDBJ databases">
        <title>Genome sequence of Bacillus hwajinpoensis strain Y2.</title>
        <authorList>
            <person name="Fair J.L."/>
            <person name="Maclea K.S."/>
        </authorList>
    </citation>
    <scope>NUCLEOTIDE SEQUENCE [LARGE SCALE GENOMIC DNA]</scope>
    <source>
        <strain evidence="5 6">Y2</strain>
    </source>
</reference>
<evidence type="ECO:0000313" key="6">
    <source>
        <dbReference type="Proteomes" id="UP000310541"/>
    </source>
</evidence>
<dbReference type="EMBL" id="SWFM01000001">
    <property type="protein sequence ID" value="TKD71845.1"/>
    <property type="molecule type" value="Genomic_DNA"/>
</dbReference>
<evidence type="ECO:0000256" key="2">
    <source>
        <dbReference type="ARBA" id="ARBA00010742"/>
    </source>
</evidence>
<dbReference type="OrthoDB" id="286202at2"/>
<comment type="caution">
    <text evidence="5">The sequence shown here is derived from an EMBL/GenBank/DDBJ whole genome shotgun (WGS) entry which is preliminary data.</text>
</comment>
<evidence type="ECO:0000256" key="1">
    <source>
        <dbReference type="ARBA" id="ARBA00004418"/>
    </source>
</evidence>
<dbReference type="PANTHER" id="PTHR30024:SF47">
    <property type="entry name" value="TAURINE-BINDING PERIPLASMIC PROTEIN"/>
    <property type="match status" value="1"/>
</dbReference>
<evidence type="ECO:0008006" key="7">
    <source>
        <dbReference type="Google" id="ProtNLM"/>
    </source>
</evidence>
<dbReference type="Proteomes" id="UP000310541">
    <property type="component" value="Unassembled WGS sequence"/>
</dbReference>
<dbReference type="GO" id="GO:0042597">
    <property type="term" value="C:periplasmic space"/>
    <property type="evidence" value="ECO:0007669"/>
    <property type="project" value="UniProtKB-SubCell"/>
</dbReference>
<organism evidence="5 6">
    <name type="scientific">Guptibacillus hwajinpoensis</name>
    <dbReference type="NCBI Taxonomy" id="208199"/>
    <lineage>
        <taxon>Bacteria</taxon>
        <taxon>Bacillati</taxon>
        <taxon>Bacillota</taxon>
        <taxon>Bacilli</taxon>
        <taxon>Bacillales</taxon>
        <taxon>Guptibacillaceae</taxon>
        <taxon>Guptibacillus</taxon>
    </lineage>
</organism>
<evidence type="ECO:0000256" key="3">
    <source>
        <dbReference type="ARBA" id="ARBA00022729"/>
    </source>
</evidence>
<dbReference type="Gene3D" id="3.40.190.10">
    <property type="entry name" value="Periplasmic binding protein-like II"/>
    <property type="match status" value="2"/>
</dbReference>
<evidence type="ECO:0000256" key="4">
    <source>
        <dbReference type="SAM" id="SignalP"/>
    </source>
</evidence>
<dbReference type="RefSeq" id="WP_136945698.1">
    <property type="nucleotide sequence ID" value="NZ_SWFM01000001.1"/>
</dbReference>